<keyword evidence="8" id="KW-1185">Reference proteome</keyword>
<evidence type="ECO:0000256" key="5">
    <source>
        <dbReference type="ARBA" id="ARBA00023242"/>
    </source>
</evidence>
<keyword evidence="4" id="KW-0804">Transcription</keyword>
<dbReference type="Pfam" id="PF04855">
    <property type="entry name" value="SNF5"/>
    <property type="match status" value="1"/>
</dbReference>
<dbReference type="GO" id="GO:0006338">
    <property type="term" value="P:chromatin remodeling"/>
    <property type="evidence" value="ECO:0007669"/>
    <property type="project" value="InterPro"/>
</dbReference>
<evidence type="ECO:0000313" key="8">
    <source>
        <dbReference type="Proteomes" id="UP000007797"/>
    </source>
</evidence>
<dbReference type="OrthoDB" id="515064at2759"/>
<keyword evidence="5" id="KW-0539">Nucleus</keyword>
<evidence type="ECO:0000256" key="2">
    <source>
        <dbReference type="ARBA" id="ARBA00010239"/>
    </source>
</evidence>
<protein>
    <submittedName>
        <fullName evidence="7">CHE group protein</fullName>
    </submittedName>
</protein>
<evidence type="ECO:0000256" key="6">
    <source>
        <dbReference type="SAM" id="MobiDB-lite"/>
    </source>
</evidence>
<keyword evidence="3" id="KW-0805">Transcription regulation</keyword>
<gene>
    <name evidence="7" type="ORF">DFA_09942</name>
</gene>
<dbReference type="Proteomes" id="UP000007797">
    <property type="component" value="Unassembled WGS sequence"/>
</dbReference>
<feature type="compositionally biased region" description="Low complexity" evidence="6">
    <location>
        <begin position="181"/>
        <end position="194"/>
    </location>
</feature>
<comment type="similarity">
    <text evidence="2">Belongs to the SNF5 family.</text>
</comment>
<dbReference type="RefSeq" id="XP_004351838.1">
    <property type="nucleotide sequence ID" value="XM_004351786.1"/>
</dbReference>
<dbReference type="OMA" id="SECIITI"/>
<sequence length="394" mass="45782">MQIEGDEDHNMGEEEDEDVNIDHHNDDNNHTTHNNNNNNETTTTHQIDNNNNNNNNNTDNTDIAIGTSTTSTSTTSTTIRNSNYNEEDEDAEEDQIIKEDDEEEEEQQVEAAVAATEEEEEEEEEEEDEEMEEDEEDEEEEDGEEEEEEEEEEESQAADEDEDGDSSDSDKESKAEKEKQLQAQQEQEQQQQEQPVKEPYRMPEDYLVPIRLEVQNGLYRLWDQVLWNINETQVTPEQFAKGLCADLDLPDWFDPLVASAINNQLNRHRDVMERLEQVMAGIGSERIITIVLDLTVNGLHLRDQFEWDILSSTNVEAFAKSLSLDLGLSREFENSISFTMREQIQYQYELLATRALQQRPMVTAHTIMRNELDVQNWSPFVRPLYPIPHLIKRQ</sequence>
<evidence type="ECO:0000256" key="1">
    <source>
        <dbReference type="ARBA" id="ARBA00004123"/>
    </source>
</evidence>
<dbReference type="GeneID" id="14867340"/>
<dbReference type="STRING" id="1054147.F4Q8U9"/>
<feature type="compositionally biased region" description="Acidic residues" evidence="6">
    <location>
        <begin position="116"/>
        <end position="167"/>
    </location>
</feature>
<accession>F4Q8U9</accession>
<organism evidence="7 8">
    <name type="scientific">Cavenderia fasciculata</name>
    <name type="common">Slime mold</name>
    <name type="synonym">Dictyostelium fasciculatum</name>
    <dbReference type="NCBI Taxonomy" id="261658"/>
    <lineage>
        <taxon>Eukaryota</taxon>
        <taxon>Amoebozoa</taxon>
        <taxon>Evosea</taxon>
        <taxon>Eumycetozoa</taxon>
        <taxon>Dictyostelia</taxon>
        <taxon>Acytosteliales</taxon>
        <taxon>Cavenderiaceae</taxon>
        <taxon>Cavenderia</taxon>
    </lineage>
</organism>
<feature type="compositionally biased region" description="Acidic residues" evidence="6">
    <location>
        <begin position="1"/>
        <end position="19"/>
    </location>
</feature>
<evidence type="ECO:0000256" key="4">
    <source>
        <dbReference type="ARBA" id="ARBA00023163"/>
    </source>
</evidence>
<dbReference type="KEGG" id="dfa:DFA_09942"/>
<feature type="compositionally biased region" description="Basic and acidic residues" evidence="6">
    <location>
        <begin position="20"/>
        <end position="30"/>
    </location>
</feature>
<reference evidence="8" key="1">
    <citation type="journal article" date="2011" name="Genome Res.">
        <title>Phylogeny-wide analysis of social amoeba genomes highlights ancient origins for complex intercellular communication.</title>
        <authorList>
            <person name="Heidel A.J."/>
            <person name="Lawal H.M."/>
            <person name="Felder M."/>
            <person name="Schilde C."/>
            <person name="Helps N.R."/>
            <person name="Tunggal B."/>
            <person name="Rivero F."/>
            <person name="John U."/>
            <person name="Schleicher M."/>
            <person name="Eichinger L."/>
            <person name="Platzer M."/>
            <person name="Noegel A.A."/>
            <person name="Schaap P."/>
            <person name="Gloeckner G."/>
        </authorList>
    </citation>
    <scope>NUCLEOTIDE SEQUENCE [LARGE SCALE GENOMIC DNA]</scope>
    <source>
        <strain evidence="8">SH3</strain>
    </source>
</reference>
<feature type="compositionally biased region" description="Low complexity" evidence="6">
    <location>
        <begin position="31"/>
        <end position="78"/>
    </location>
</feature>
<evidence type="ECO:0000313" key="7">
    <source>
        <dbReference type="EMBL" id="EGG15118.1"/>
    </source>
</evidence>
<comment type="subcellular location">
    <subcellularLocation>
        <location evidence="1">Nucleus</location>
    </subcellularLocation>
</comment>
<evidence type="ECO:0000256" key="3">
    <source>
        <dbReference type="ARBA" id="ARBA00023015"/>
    </source>
</evidence>
<feature type="compositionally biased region" description="Basic and acidic residues" evidence="6">
    <location>
        <begin position="168"/>
        <end position="180"/>
    </location>
</feature>
<dbReference type="GO" id="GO:0000228">
    <property type="term" value="C:nuclear chromosome"/>
    <property type="evidence" value="ECO:0007669"/>
    <property type="project" value="InterPro"/>
</dbReference>
<dbReference type="AlphaFoldDB" id="F4Q8U9"/>
<proteinExistence type="inferred from homology"/>
<dbReference type="EMBL" id="GL883026">
    <property type="protein sequence ID" value="EGG15118.1"/>
    <property type="molecule type" value="Genomic_DNA"/>
</dbReference>
<feature type="compositionally biased region" description="Acidic residues" evidence="6">
    <location>
        <begin position="85"/>
        <end position="108"/>
    </location>
</feature>
<dbReference type="PANTHER" id="PTHR10019">
    <property type="entry name" value="SNF5"/>
    <property type="match status" value="1"/>
</dbReference>
<feature type="region of interest" description="Disordered" evidence="6">
    <location>
        <begin position="1"/>
        <end position="200"/>
    </location>
</feature>
<name>F4Q8U9_CACFS</name>
<dbReference type="InterPro" id="IPR006939">
    <property type="entry name" value="SNF5"/>
</dbReference>